<feature type="signal peptide" evidence="1">
    <location>
        <begin position="1"/>
        <end position="21"/>
    </location>
</feature>
<dbReference type="Proteomes" id="UP001160130">
    <property type="component" value="Unassembled WGS sequence"/>
</dbReference>
<name>A0ABT6KYE6_9MYCO</name>
<keyword evidence="3" id="KW-1185">Reference proteome</keyword>
<protein>
    <submittedName>
        <fullName evidence="2">Uncharacterized protein</fullName>
    </submittedName>
</protein>
<evidence type="ECO:0000313" key="3">
    <source>
        <dbReference type="Proteomes" id="UP001160130"/>
    </source>
</evidence>
<proteinExistence type="predicted"/>
<sequence>MISWSLLSALAARSLGAPSLAAVIATAADLVAAGDSRTEIITVACLYPDTSPAEIAQALQDLSNAITHRAHPAPLLHDLGDAP</sequence>
<reference evidence="2 3" key="1">
    <citation type="submission" date="2023-04" db="EMBL/GenBank/DDBJ databases">
        <title>Forest soil microbial communities from Buena Vista Peninsula, Colon Province, Panama.</title>
        <authorList>
            <person name="Bouskill N."/>
        </authorList>
    </citation>
    <scope>NUCLEOTIDE SEQUENCE [LARGE SCALE GENOMIC DNA]</scope>
    <source>
        <strain evidence="2 3">AC80</strain>
    </source>
</reference>
<evidence type="ECO:0000256" key="1">
    <source>
        <dbReference type="SAM" id="SignalP"/>
    </source>
</evidence>
<organism evidence="2 3">
    <name type="scientific">Mycolicibacterium frederiksbergense</name>
    <dbReference type="NCBI Taxonomy" id="117567"/>
    <lineage>
        <taxon>Bacteria</taxon>
        <taxon>Bacillati</taxon>
        <taxon>Actinomycetota</taxon>
        <taxon>Actinomycetes</taxon>
        <taxon>Mycobacteriales</taxon>
        <taxon>Mycobacteriaceae</taxon>
        <taxon>Mycolicibacterium</taxon>
    </lineage>
</organism>
<accession>A0ABT6KYE6</accession>
<feature type="chain" id="PRO_5045840906" evidence="1">
    <location>
        <begin position="22"/>
        <end position="83"/>
    </location>
</feature>
<keyword evidence="1" id="KW-0732">Signal</keyword>
<dbReference type="RefSeq" id="WP_280831504.1">
    <property type="nucleotide sequence ID" value="NZ_JARXVE010000002.1"/>
</dbReference>
<comment type="caution">
    <text evidence="2">The sequence shown here is derived from an EMBL/GenBank/DDBJ whole genome shotgun (WGS) entry which is preliminary data.</text>
</comment>
<dbReference type="EMBL" id="JARXVE010000002">
    <property type="protein sequence ID" value="MDH6194855.1"/>
    <property type="molecule type" value="Genomic_DNA"/>
</dbReference>
<gene>
    <name evidence="2" type="ORF">M2272_001484</name>
</gene>
<evidence type="ECO:0000313" key="2">
    <source>
        <dbReference type="EMBL" id="MDH6194855.1"/>
    </source>
</evidence>